<proteinExistence type="predicted"/>
<sequence>MRPRNSVAQAPVDNGKKPRRPPKKRMRGSDVDGNQPNVEVIKVGARRAKWQPKPGKLAALMNLPLDVLFEIYFVWLVRPKEFRRVLMHRSSMSVWKNARDNVPNMPDCPPFWTEPHYANLAFDPHCHKKECGAPGGAQRRLAHRQAYLRKVLQDLHERVVFYSTARMSRGPEEFASPHRFSGLKPIANERRAFVKENGNVWNNIKNDMIKYMEEMKTRRLERERKALLIARKRTAIGALRRYKIAHLPFTGVMPEAVDFCSFPEVKAIVEMPTETEVTEASFAEVSSRMHDLVNSWRTHIHSQLRARVKDNLLFAGKRRASAERVTSDPLYQEYVESLGATIDVKGKKKEVSLPVPGDAEIDQMIPLATTVFRCKTCTPSIGLPGDSSDSEYDDFLDILGGRRSRSVPLFYPKVMGHCCLTRSRTLPWDYFATDDPNFRIDFPMSTRTNWNAHLLQVDEQASKAARTVVEACGEDPLITTATKMDELDPHLACLDCMRWSKHEVNQGEVPVFTWRSAVCALLFRVSDFTASNLFISPNLLQASSGFASTAWIYHRRENAMNLAR</sequence>
<dbReference type="RefSeq" id="XP_041217543.1">
    <property type="nucleotide sequence ID" value="XM_041365781.1"/>
</dbReference>
<organism evidence="2 3">
    <name type="scientific">Suillus fuscotomentosus</name>
    <dbReference type="NCBI Taxonomy" id="1912939"/>
    <lineage>
        <taxon>Eukaryota</taxon>
        <taxon>Fungi</taxon>
        <taxon>Dikarya</taxon>
        <taxon>Basidiomycota</taxon>
        <taxon>Agaricomycotina</taxon>
        <taxon>Agaricomycetes</taxon>
        <taxon>Agaricomycetidae</taxon>
        <taxon>Boletales</taxon>
        <taxon>Suillineae</taxon>
        <taxon>Suillaceae</taxon>
        <taxon>Suillus</taxon>
    </lineage>
</organism>
<name>A0AAD4DQG4_9AGAM</name>
<keyword evidence="3" id="KW-1185">Reference proteome</keyword>
<dbReference type="Proteomes" id="UP001195769">
    <property type="component" value="Unassembled WGS sequence"/>
</dbReference>
<evidence type="ECO:0000313" key="2">
    <source>
        <dbReference type="EMBL" id="KAG1889682.1"/>
    </source>
</evidence>
<dbReference type="GeneID" id="64660079"/>
<evidence type="ECO:0008006" key="4">
    <source>
        <dbReference type="Google" id="ProtNLM"/>
    </source>
</evidence>
<gene>
    <name evidence="2" type="ORF">F5891DRAFT_1177098</name>
</gene>
<evidence type="ECO:0000256" key="1">
    <source>
        <dbReference type="SAM" id="MobiDB-lite"/>
    </source>
</evidence>
<reference evidence="2" key="1">
    <citation type="journal article" date="2020" name="New Phytol.">
        <title>Comparative genomics reveals dynamic genome evolution in host specialist ectomycorrhizal fungi.</title>
        <authorList>
            <person name="Lofgren L.A."/>
            <person name="Nguyen N.H."/>
            <person name="Vilgalys R."/>
            <person name="Ruytinx J."/>
            <person name="Liao H.L."/>
            <person name="Branco S."/>
            <person name="Kuo A."/>
            <person name="LaButti K."/>
            <person name="Lipzen A."/>
            <person name="Andreopoulos W."/>
            <person name="Pangilinan J."/>
            <person name="Riley R."/>
            <person name="Hundley H."/>
            <person name="Na H."/>
            <person name="Barry K."/>
            <person name="Grigoriev I.V."/>
            <person name="Stajich J.E."/>
            <person name="Kennedy P.G."/>
        </authorList>
    </citation>
    <scope>NUCLEOTIDE SEQUENCE</scope>
    <source>
        <strain evidence="2">FC203</strain>
    </source>
</reference>
<protein>
    <recommendedName>
        <fullName evidence="4">F-box domain-containing protein</fullName>
    </recommendedName>
</protein>
<comment type="caution">
    <text evidence="2">The sequence shown here is derived from an EMBL/GenBank/DDBJ whole genome shotgun (WGS) entry which is preliminary data.</text>
</comment>
<evidence type="ECO:0000313" key="3">
    <source>
        <dbReference type="Proteomes" id="UP001195769"/>
    </source>
</evidence>
<feature type="compositionally biased region" description="Basic residues" evidence="1">
    <location>
        <begin position="17"/>
        <end position="26"/>
    </location>
</feature>
<feature type="region of interest" description="Disordered" evidence="1">
    <location>
        <begin position="1"/>
        <end position="36"/>
    </location>
</feature>
<dbReference type="AlphaFoldDB" id="A0AAD4DQG4"/>
<accession>A0AAD4DQG4</accession>
<dbReference type="EMBL" id="JABBWK010000154">
    <property type="protein sequence ID" value="KAG1889682.1"/>
    <property type="molecule type" value="Genomic_DNA"/>
</dbReference>